<gene>
    <name evidence="1" type="ORF">SAMN05444370_104280</name>
</gene>
<reference evidence="1 2" key="1">
    <citation type="submission" date="2016-10" db="EMBL/GenBank/DDBJ databases">
        <authorList>
            <person name="de Groot N.N."/>
        </authorList>
    </citation>
    <scope>NUCLEOTIDE SEQUENCE [LARGE SCALE GENOMIC DNA]</scope>
    <source>
        <strain evidence="1 2">DSM 15345</strain>
    </source>
</reference>
<name>A0A1H4ALA9_9RHOB</name>
<evidence type="ECO:0000313" key="1">
    <source>
        <dbReference type="EMBL" id="SEA36753.1"/>
    </source>
</evidence>
<organism evidence="1 2">
    <name type="scientific">Rubrimonas cliftonensis</name>
    <dbReference type="NCBI Taxonomy" id="89524"/>
    <lineage>
        <taxon>Bacteria</taxon>
        <taxon>Pseudomonadati</taxon>
        <taxon>Pseudomonadota</taxon>
        <taxon>Alphaproteobacteria</taxon>
        <taxon>Rhodobacterales</taxon>
        <taxon>Paracoccaceae</taxon>
        <taxon>Rubrimonas</taxon>
    </lineage>
</organism>
<evidence type="ECO:0000313" key="2">
    <source>
        <dbReference type="Proteomes" id="UP000198703"/>
    </source>
</evidence>
<protein>
    <submittedName>
        <fullName evidence="1">Uncharacterized protein</fullName>
    </submittedName>
</protein>
<sequence length="157" mass="16050">MSALLTEDFLAPVACDIVTLRRSGAPPLRLRAALRARHGVRDGGAAAEIALWARMTVGWAVSVQVSEDAEGGGRTRMEAQAFESLDEAQDYVAALAGAVVRPASVKRGGKVDTAVALLCARVSAAQAGRALSRAAGAALADWGALDDAAPDAARDGV</sequence>
<keyword evidence="2" id="KW-1185">Reference proteome</keyword>
<dbReference type="Proteomes" id="UP000198703">
    <property type="component" value="Unassembled WGS sequence"/>
</dbReference>
<proteinExistence type="predicted"/>
<dbReference type="EMBL" id="FNQM01000004">
    <property type="protein sequence ID" value="SEA36753.1"/>
    <property type="molecule type" value="Genomic_DNA"/>
</dbReference>
<accession>A0A1H4ALA9</accession>
<dbReference type="RefSeq" id="WP_093252351.1">
    <property type="nucleotide sequence ID" value="NZ_FNQM01000004.1"/>
</dbReference>
<dbReference type="STRING" id="89524.SAMN05444370_104280"/>
<dbReference type="AlphaFoldDB" id="A0A1H4ALA9"/>